<evidence type="ECO:0000259" key="1">
    <source>
        <dbReference type="Pfam" id="PF02698"/>
    </source>
</evidence>
<organism evidence="2 3">
    <name type="scientific">Craurococcus roseus</name>
    <dbReference type="NCBI Taxonomy" id="77585"/>
    <lineage>
        <taxon>Bacteria</taxon>
        <taxon>Pseudomonadati</taxon>
        <taxon>Pseudomonadota</taxon>
        <taxon>Alphaproteobacteria</taxon>
        <taxon>Acetobacterales</taxon>
        <taxon>Acetobacteraceae</taxon>
        <taxon>Craurococcus</taxon>
    </lineage>
</organism>
<gene>
    <name evidence="2" type="ORF">GCM10009416_36260</name>
</gene>
<dbReference type="Proteomes" id="UP001501588">
    <property type="component" value="Unassembled WGS sequence"/>
</dbReference>
<name>A0ABP3QPF8_9PROT</name>
<dbReference type="InterPro" id="IPR051599">
    <property type="entry name" value="Cell_Envelope_Assoc"/>
</dbReference>
<protein>
    <recommendedName>
        <fullName evidence="1">DUF218 domain-containing protein</fullName>
    </recommendedName>
</protein>
<reference evidence="3" key="1">
    <citation type="journal article" date="2019" name="Int. J. Syst. Evol. Microbiol.">
        <title>The Global Catalogue of Microorganisms (GCM) 10K type strain sequencing project: providing services to taxonomists for standard genome sequencing and annotation.</title>
        <authorList>
            <consortium name="The Broad Institute Genomics Platform"/>
            <consortium name="The Broad Institute Genome Sequencing Center for Infectious Disease"/>
            <person name="Wu L."/>
            <person name="Ma J."/>
        </authorList>
    </citation>
    <scope>NUCLEOTIDE SEQUENCE [LARGE SCALE GENOMIC DNA]</scope>
    <source>
        <strain evidence="3">JCM 9933</strain>
    </source>
</reference>
<dbReference type="InterPro" id="IPR003848">
    <property type="entry name" value="DUF218"/>
</dbReference>
<dbReference type="PANTHER" id="PTHR30336">
    <property type="entry name" value="INNER MEMBRANE PROTEIN, PROBABLE PERMEASE"/>
    <property type="match status" value="1"/>
</dbReference>
<comment type="caution">
    <text evidence="2">The sequence shown here is derived from an EMBL/GenBank/DDBJ whole genome shotgun (WGS) entry which is preliminary data.</text>
</comment>
<evidence type="ECO:0000313" key="3">
    <source>
        <dbReference type="Proteomes" id="UP001501588"/>
    </source>
</evidence>
<dbReference type="RefSeq" id="WP_343896795.1">
    <property type="nucleotide sequence ID" value="NZ_BAAAFZ010000060.1"/>
</dbReference>
<evidence type="ECO:0000313" key="2">
    <source>
        <dbReference type="EMBL" id="GAA0594753.1"/>
    </source>
</evidence>
<sequence length="169" mass="17737">MAGGEQAIIIFGAAVRPDGSPSPALQRRVEAAARFGAGLRAPLYVPTGGKGRFGPAESAVMAGLLRDLGAASGRILEEPTGTDTLSSVLACAALLRGRGHAGPVFAATSGYHLPRCLMLLRMAGLPARAVPPPEADPFLLRRWYWRLREAPALPYDAALMLAARLRGRA</sequence>
<dbReference type="Pfam" id="PF02698">
    <property type="entry name" value="DUF218"/>
    <property type="match status" value="1"/>
</dbReference>
<accession>A0ABP3QPF8</accession>
<feature type="domain" description="DUF218" evidence="1">
    <location>
        <begin position="6"/>
        <end position="142"/>
    </location>
</feature>
<proteinExistence type="predicted"/>
<keyword evidence="3" id="KW-1185">Reference proteome</keyword>
<dbReference type="EMBL" id="BAAAFZ010000060">
    <property type="protein sequence ID" value="GAA0594753.1"/>
    <property type="molecule type" value="Genomic_DNA"/>
</dbReference>
<dbReference type="CDD" id="cd06259">
    <property type="entry name" value="YdcF-like"/>
    <property type="match status" value="1"/>
</dbReference>
<dbReference type="PANTHER" id="PTHR30336:SF20">
    <property type="entry name" value="DUF218 DOMAIN-CONTAINING PROTEIN"/>
    <property type="match status" value="1"/>
</dbReference>